<comment type="similarity">
    <text evidence="1 6">Belongs to the inositol monophosphatase superfamily. CysQ family.</text>
</comment>
<feature type="binding site" evidence="7">
    <location>
        <position position="225"/>
    </location>
    <ligand>
        <name>Mg(2+)</name>
        <dbReference type="ChEBI" id="CHEBI:18420"/>
        <label>1</label>
        <note>catalytic</note>
    </ligand>
</feature>
<keyword evidence="9" id="KW-1185">Reference proteome</keyword>
<comment type="catalytic activity">
    <reaction evidence="6">
        <text>adenosine 3',5'-bisphosphate + H2O = AMP + phosphate</text>
        <dbReference type="Rhea" id="RHEA:10040"/>
        <dbReference type="ChEBI" id="CHEBI:15377"/>
        <dbReference type="ChEBI" id="CHEBI:43474"/>
        <dbReference type="ChEBI" id="CHEBI:58343"/>
        <dbReference type="ChEBI" id="CHEBI:456215"/>
        <dbReference type="EC" id="3.1.3.7"/>
    </reaction>
</comment>
<evidence type="ECO:0000313" key="9">
    <source>
        <dbReference type="Proteomes" id="UP000613160"/>
    </source>
</evidence>
<dbReference type="CDD" id="cd01638">
    <property type="entry name" value="CysQ"/>
    <property type="match status" value="1"/>
</dbReference>
<organism evidence="8 9">
    <name type="scientific">Aureimonas glaciei</name>
    <dbReference type="NCBI Taxonomy" id="1776957"/>
    <lineage>
        <taxon>Bacteria</taxon>
        <taxon>Pseudomonadati</taxon>
        <taxon>Pseudomonadota</taxon>
        <taxon>Alphaproteobacteria</taxon>
        <taxon>Hyphomicrobiales</taxon>
        <taxon>Aurantimonadaceae</taxon>
        <taxon>Aureimonas</taxon>
    </lineage>
</organism>
<dbReference type="InterPro" id="IPR000760">
    <property type="entry name" value="Inositol_monophosphatase-like"/>
</dbReference>
<evidence type="ECO:0000256" key="6">
    <source>
        <dbReference type="HAMAP-Rule" id="MF_02095"/>
    </source>
</evidence>
<sequence>MSRPTDAPTIETDRLMTRLIAVAKEAGEIVLAGFGADCAQETKADASPVTEYDRAAEILIGRHLAAEFPAIAMVGEEEISSGHVPPDLGRRFFLVDPLDGTKEFVAGVPDFTVNIALIEDGHPACGVVLAPAHGELFVGSPAGAFKSRRLRDGTWTEFRPIRARVRPAELIALVSRSHRTSATDRFLEKFALDAVIPMGSSLKYCRIAEGVADVYAGLGRTMEWDIAAAHAVLKAAGGDIRRLDGTSLTYGRRGSDDEADFANPCFVASGREIASVS</sequence>
<feature type="binding site" evidence="6">
    <location>
        <begin position="98"/>
        <end position="101"/>
    </location>
    <ligand>
        <name>substrate</name>
    </ligand>
</feature>
<dbReference type="Pfam" id="PF00459">
    <property type="entry name" value="Inositol_P"/>
    <property type="match status" value="1"/>
</dbReference>
<reference evidence="8" key="1">
    <citation type="journal article" date="2014" name="Int. J. Syst. Evol. Microbiol.">
        <title>Complete genome sequence of Corynebacterium casei LMG S-19264T (=DSM 44701T), isolated from a smear-ripened cheese.</title>
        <authorList>
            <consortium name="US DOE Joint Genome Institute (JGI-PGF)"/>
            <person name="Walter F."/>
            <person name="Albersmeier A."/>
            <person name="Kalinowski J."/>
            <person name="Ruckert C."/>
        </authorList>
    </citation>
    <scope>NUCLEOTIDE SEQUENCE</scope>
    <source>
        <strain evidence="8">CGMCC 1.15493</strain>
    </source>
</reference>
<dbReference type="HAMAP" id="MF_02095">
    <property type="entry name" value="CysQ"/>
    <property type="match status" value="1"/>
</dbReference>
<name>A0A916Y2Y5_9HYPH</name>
<protein>
    <recommendedName>
        <fullName evidence="6">3'(2'),5'-bisphosphate nucleotidase CysQ</fullName>
        <ecNumber evidence="6">3.1.3.7</ecNumber>
    </recommendedName>
    <alternativeName>
        <fullName evidence="6">3'(2'),5-bisphosphonucleoside 3'(2')-phosphohydrolase</fullName>
    </alternativeName>
    <alternativeName>
        <fullName evidence="6">3'-phosphoadenosine 5'-phosphate phosphatase</fullName>
        <shortName evidence="6">PAP phosphatase</shortName>
    </alternativeName>
</protein>
<reference evidence="8" key="2">
    <citation type="submission" date="2020-09" db="EMBL/GenBank/DDBJ databases">
        <authorList>
            <person name="Sun Q."/>
            <person name="Zhou Y."/>
        </authorList>
    </citation>
    <scope>NUCLEOTIDE SEQUENCE</scope>
    <source>
        <strain evidence="8">CGMCC 1.15493</strain>
    </source>
</reference>
<feature type="binding site" evidence="6">
    <location>
        <position position="76"/>
    </location>
    <ligand>
        <name>Mg(2+)</name>
        <dbReference type="ChEBI" id="CHEBI:18420"/>
        <label>1</label>
    </ligand>
</feature>
<evidence type="ECO:0000256" key="3">
    <source>
        <dbReference type="ARBA" id="ARBA00022519"/>
    </source>
</evidence>
<dbReference type="AlphaFoldDB" id="A0A916Y2Y5"/>
<evidence type="ECO:0000256" key="2">
    <source>
        <dbReference type="ARBA" id="ARBA00022475"/>
    </source>
</evidence>
<feature type="binding site" evidence="7">
    <location>
        <position position="76"/>
    </location>
    <ligand>
        <name>Mg(2+)</name>
        <dbReference type="ChEBI" id="CHEBI:18420"/>
        <label>1</label>
        <note>catalytic</note>
    </ligand>
</feature>
<feature type="binding site" evidence="6">
    <location>
        <position position="225"/>
    </location>
    <ligand>
        <name>Mg(2+)</name>
        <dbReference type="ChEBI" id="CHEBI:18420"/>
        <label>2</label>
    </ligand>
</feature>
<comment type="caution">
    <text evidence="8">The sequence shown here is derived from an EMBL/GenBank/DDBJ whole genome shotgun (WGS) entry which is preliminary data.</text>
</comment>
<dbReference type="Gene3D" id="3.40.190.80">
    <property type="match status" value="1"/>
</dbReference>
<dbReference type="PANTHER" id="PTHR43028:SF5">
    <property type="entry name" value="3'(2'),5'-BISPHOSPHATE NUCLEOTIDASE 1"/>
    <property type="match status" value="1"/>
</dbReference>
<dbReference type="InterPro" id="IPR020550">
    <property type="entry name" value="Inositol_monophosphatase_CS"/>
</dbReference>
<feature type="binding site" evidence="7">
    <location>
        <position position="99"/>
    </location>
    <ligand>
        <name>Mg(2+)</name>
        <dbReference type="ChEBI" id="CHEBI:18420"/>
        <label>1</label>
        <note>catalytic</note>
    </ligand>
</feature>
<comment type="subcellular location">
    <subcellularLocation>
        <location evidence="6">Cell inner membrane</location>
        <topology evidence="6">Peripheral membrane protein</topology>
        <orientation evidence="6">Cytoplasmic side</orientation>
    </subcellularLocation>
</comment>
<dbReference type="EC" id="3.1.3.7" evidence="6"/>
<accession>A0A916Y2Y5</accession>
<feature type="binding site" evidence="7">
    <location>
        <position position="96"/>
    </location>
    <ligand>
        <name>Mg(2+)</name>
        <dbReference type="ChEBI" id="CHEBI:18420"/>
        <label>1</label>
        <note>catalytic</note>
    </ligand>
</feature>
<dbReference type="GO" id="GO:0005886">
    <property type="term" value="C:plasma membrane"/>
    <property type="evidence" value="ECO:0007669"/>
    <property type="project" value="UniProtKB-SubCell"/>
</dbReference>
<feature type="binding site" evidence="6">
    <location>
        <position position="99"/>
    </location>
    <ligand>
        <name>Mg(2+)</name>
        <dbReference type="ChEBI" id="CHEBI:18420"/>
        <label>2</label>
    </ligand>
</feature>
<gene>
    <name evidence="6" type="primary">cysQ</name>
    <name evidence="8" type="ORF">GCM10011335_32740</name>
</gene>
<dbReference type="PROSITE" id="PS00630">
    <property type="entry name" value="IMP_2"/>
    <property type="match status" value="1"/>
</dbReference>
<dbReference type="GO" id="GO:0050427">
    <property type="term" value="P:3'-phosphoadenosine 5'-phosphosulfate metabolic process"/>
    <property type="evidence" value="ECO:0007669"/>
    <property type="project" value="TreeGrafter"/>
</dbReference>
<dbReference type="GO" id="GO:0000287">
    <property type="term" value="F:magnesium ion binding"/>
    <property type="evidence" value="ECO:0007669"/>
    <property type="project" value="UniProtKB-UniRule"/>
</dbReference>
<dbReference type="GO" id="GO:0000103">
    <property type="term" value="P:sulfate assimilation"/>
    <property type="evidence" value="ECO:0007669"/>
    <property type="project" value="TreeGrafter"/>
</dbReference>
<keyword evidence="4 6" id="KW-0378">Hydrolase</keyword>
<dbReference type="EMBL" id="BMJJ01000008">
    <property type="protein sequence ID" value="GGD27151.1"/>
    <property type="molecule type" value="Genomic_DNA"/>
</dbReference>
<evidence type="ECO:0000313" key="8">
    <source>
        <dbReference type="EMBL" id="GGD27151.1"/>
    </source>
</evidence>
<dbReference type="Proteomes" id="UP000613160">
    <property type="component" value="Unassembled WGS sequence"/>
</dbReference>
<dbReference type="InterPro" id="IPR050725">
    <property type="entry name" value="CysQ/Inositol_MonoPase"/>
</dbReference>
<evidence type="ECO:0000256" key="1">
    <source>
        <dbReference type="ARBA" id="ARBA00005289"/>
    </source>
</evidence>
<evidence type="ECO:0000256" key="4">
    <source>
        <dbReference type="ARBA" id="ARBA00022801"/>
    </source>
</evidence>
<keyword evidence="6 7" id="KW-0479">Metal-binding</keyword>
<feature type="binding site" evidence="7">
    <location>
        <position position="98"/>
    </location>
    <ligand>
        <name>Mg(2+)</name>
        <dbReference type="ChEBI" id="CHEBI:18420"/>
        <label>1</label>
        <note>catalytic</note>
    </ligand>
</feature>
<feature type="binding site" evidence="6">
    <location>
        <position position="96"/>
    </location>
    <ligand>
        <name>Mg(2+)</name>
        <dbReference type="ChEBI" id="CHEBI:18420"/>
        <label>1</label>
    </ligand>
</feature>
<evidence type="ECO:0000256" key="5">
    <source>
        <dbReference type="ARBA" id="ARBA00023136"/>
    </source>
</evidence>
<dbReference type="RefSeq" id="WP_188852641.1">
    <property type="nucleotide sequence ID" value="NZ_BMJJ01000008.1"/>
</dbReference>
<feature type="binding site" evidence="6">
    <location>
        <position position="96"/>
    </location>
    <ligand>
        <name>Mg(2+)</name>
        <dbReference type="ChEBI" id="CHEBI:18420"/>
        <label>2</label>
    </ligand>
</feature>
<dbReference type="PANTHER" id="PTHR43028">
    <property type="entry name" value="3'(2'),5'-BISPHOSPHATE NUCLEOTIDASE 1"/>
    <property type="match status" value="1"/>
</dbReference>
<comment type="function">
    <text evidence="6">Converts adenosine-3',5'-bisphosphate (PAP) to AMP.</text>
</comment>
<comment type="cofactor">
    <cofactor evidence="6 7">
        <name>Mg(2+)</name>
        <dbReference type="ChEBI" id="CHEBI:18420"/>
    </cofactor>
</comment>
<dbReference type="Gene3D" id="3.30.540.10">
    <property type="entry name" value="Fructose-1,6-Bisphosphatase, subunit A, domain 1"/>
    <property type="match status" value="1"/>
</dbReference>
<feature type="binding site" evidence="6">
    <location>
        <position position="76"/>
    </location>
    <ligand>
        <name>substrate</name>
    </ligand>
</feature>
<feature type="binding site" evidence="6">
    <location>
        <position position="98"/>
    </location>
    <ligand>
        <name>Mg(2+)</name>
        <dbReference type="ChEBI" id="CHEBI:18420"/>
        <label>1</label>
    </ligand>
</feature>
<dbReference type="InterPro" id="IPR006240">
    <property type="entry name" value="CysQ"/>
</dbReference>
<feature type="binding site" evidence="6">
    <location>
        <position position="225"/>
    </location>
    <ligand>
        <name>substrate</name>
    </ligand>
</feature>
<keyword evidence="2 6" id="KW-1003">Cell membrane</keyword>
<dbReference type="GO" id="GO:0046854">
    <property type="term" value="P:phosphatidylinositol phosphate biosynthetic process"/>
    <property type="evidence" value="ECO:0007669"/>
    <property type="project" value="InterPro"/>
</dbReference>
<proteinExistence type="inferred from homology"/>
<dbReference type="GO" id="GO:0008441">
    <property type="term" value="F:3'(2'),5'-bisphosphate nucleotidase activity"/>
    <property type="evidence" value="ECO:0007669"/>
    <property type="project" value="UniProtKB-UniRule"/>
</dbReference>
<evidence type="ECO:0000256" key="7">
    <source>
        <dbReference type="PIRSR" id="PIRSR600760-2"/>
    </source>
</evidence>
<dbReference type="NCBIfam" id="TIGR01331">
    <property type="entry name" value="bisphos_cysQ"/>
    <property type="match status" value="1"/>
</dbReference>
<keyword evidence="5 6" id="KW-0472">Membrane</keyword>
<dbReference type="SUPFAM" id="SSF56655">
    <property type="entry name" value="Carbohydrate phosphatase"/>
    <property type="match status" value="1"/>
</dbReference>
<keyword evidence="6 7" id="KW-0460">Magnesium</keyword>
<keyword evidence="3 6" id="KW-0997">Cell inner membrane</keyword>